<dbReference type="EMBL" id="CAJOBC010000767">
    <property type="protein sequence ID" value="CAF3623772.1"/>
    <property type="molecule type" value="Genomic_DNA"/>
</dbReference>
<evidence type="ECO:0000313" key="6">
    <source>
        <dbReference type="EMBL" id="CAF3623772.1"/>
    </source>
</evidence>
<keyword evidence="7" id="KW-1185">Reference proteome</keyword>
<evidence type="ECO:0000256" key="2">
    <source>
        <dbReference type="ARBA" id="ARBA00023180"/>
    </source>
</evidence>
<dbReference type="Proteomes" id="UP000663829">
    <property type="component" value="Unassembled WGS sequence"/>
</dbReference>
<dbReference type="AlphaFoldDB" id="A0A813VEJ4"/>
<dbReference type="GO" id="GO:0032222">
    <property type="term" value="P:regulation of synaptic transmission, cholinergic"/>
    <property type="evidence" value="ECO:0007669"/>
    <property type="project" value="InterPro"/>
</dbReference>
<dbReference type="EMBL" id="CAJOBA010001262">
    <property type="protein sequence ID" value="CAF3585619.1"/>
    <property type="molecule type" value="Genomic_DNA"/>
</dbReference>
<dbReference type="Proteomes" id="UP000682733">
    <property type="component" value="Unassembled WGS sequence"/>
</dbReference>
<evidence type="ECO:0000313" key="3">
    <source>
        <dbReference type="EMBL" id="CAF0802206.1"/>
    </source>
</evidence>
<dbReference type="InterPro" id="IPR050975">
    <property type="entry name" value="Sleep_regulator"/>
</dbReference>
<keyword evidence="2" id="KW-0325">Glycoprotein</keyword>
<dbReference type="OrthoDB" id="9991292at2759"/>
<proteinExistence type="predicted"/>
<dbReference type="EMBL" id="CAJNOQ010000767">
    <property type="protein sequence ID" value="CAF0836544.1"/>
    <property type="molecule type" value="Genomic_DNA"/>
</dbReference>
<evidence type="ECO:0000313" key="5">
    <source>
        <dbReference type="EMBL" id="CAF3585619.1"/>
    </source>
</evidence>
<organism evidence="4 7">
    <name type="scientific">Didymodactylos carnosus</name>
    <dbReference type="NCBI Taxonomy" id="1234261"/>
    <lineage>
        <taxon>Eukaryota</taxon>
        <taxon>Metazoa</taxon>
        <taxon>Spiralia</taxon>
        <taxon>Gnathifera</taxon>
        <taxon>Rotifera</taxon>
        <taxon>Eurotatoria</taxon>
        <taxon>Bdelloidea</taxon>
        <taxon>Philodinida</taxon>
        <taxon>Philodinidae</taxon>
        <taxon>Didymodactylos</taxon>
    </lineage>
</organism>
<dbReference type="EMBL" id="CAJNOK010001262">
    <property type="protein sequence ID" value="CAF0802206.1"/>
    <property type="molecule type" value="Genomic_DNA"/>
</dbReference>
<evidence type="ECO:0008006" key="8">
    <source>
        <dbReference type="Google" id="ProtNLM"/>
    </source>
</evidence>
<reference evidence="4" key="1">
    <citation type="submission" date="2021-02" db="EMBL/GenBank/DDBJ databases">
        <authorList>
            <person name="Nowell W R."/>
        </authorList>
    </citation>
    <scope>NUCLEOTIDE SEQUENCE</scope>
</reference>
<sequence>MSFAKETCTISKFLCYQCDSRTDDYCRDPFDMRQANRTLECADYCVKFLHYDNLTDGGVFVRRGCVNDYLLYRLSKIDVCYKHTHSSAFTQGRFCMCAKEMCNVGTSHRHSTALLIAIITFIYYSYKRIFSYSGDGYIQHFHLTHYF</sequence>
<accession>A0A813VEJ4</accession>
<protein>
    <recommendedName>
        <fullName evidence="8">Protein quiver</fullName>
    </recommendedName>
</protein>
<comment type="caution">
    <text evidence="4">The sequence shown here is derived from an EMBL/GenBank/DDBJ whole genome shotgun (WGS) entry which is preliminary data.</text>
</comment>
<dbReference type="Proteomes" id="UP000677228">
    <property type="component" value="Unassembled WGS sequence"/>
</dbReference>
<evidence type="ECO:0000256" key="1">
    <source>
        <dbReference type="ARBA" id="ARBA00022729"/>
    </source>
</evidence>
<gene>
    <name evidence="4" type="ORF">GPM918_LOCUS5337</name>
    <name evidence="3" type="ORF">OVA965_LOCUS4705</name>
    <name evidence="6" type="ORF">SRO942_LOCUS5337</name>
    <name evidence="5" type="ORF">TMI583_LOCUS4703</name>
</gene>
<dbReference type="PANTHER" id="PTHR33562">
    <property type="entry name" value="ATILLA, ISOFORM B-RELATED-RELATED"/>
    <property type="match status" value="1"/>
</dbReference>
<keyword evidence="1" id="KW-0732">Signal</keyword>
<name>A0A813VEJ4_9BILA</name>
<evidence type="ECO:0000313" key="4">
    <source>
        <dbReference type="EMBL" id="CAF0836544.1"/>
    </source>
</evidence>
<evidence type="ECO:0000313" key="7">
    <source>
        <dbReference type="Proteomes" id="UP000663829"/>
    </source>
</evidence>
<dbReference type="Pfam" id="PF17064">
    <property type="entry name" value="QVR"/>
    <property type="match status" value="1"/>
</dbReference>
<dbReference type="InterPro" id="IPR031424">
    <property type="entry name" value="QVR-like"/>
</dbReference>
<dbReference type="Proteomes" id="UP000681722">
    <property type="component" value="Unassembled WGS sequence"/>
</dbReference>
<dbReference type="GO" id="GO:0030431">
    <property type="term" value="P:sleep"/>
    <property type="evidence" value="ECO:0007669"/>
    <property type="project" value="InterPro"/>
</dbReference>